<dbReference type="SUPFAM" id="SSF53335">
    <property type="entry name" value="S-adenosyl-L-methionine-dependent methyltransferases"/>
    <property type="match status" value="1"/>
</dbReference>
<evidence type="ECO:0000256" key="8">
    <source>
        <dbReference type="ARBA" id="ARBA00023242"/>
    </source>
</evidence>
<sequence length="274" mass="30897">MSSRPEHTAPPEIFYNDTEAQKYSYNSRMIEIQEQMTQRAMELLVLPEDQQCLLLDIGCGSGLSGNVLEEEGHHWIGVDISAAMLRVALEREVEGDLMLVDMGQGMPFRAGAFDGAISISALQWICNIDNSGHKLQRRLNKFFDTLFACLSSCARAVFQFYPENDQQVEVITRAALRAGFFGGTVIDFPNSKKAKKFFLVLMTSSSMPLPKAINGPEGVRSETGVRKRVRGNKKGIIIKDKRSWIINKKKRLERQGKKVRPDSKYTGRKRSSKF</sequence>
<keyword evidence="5" id="KW-0489">Methyltransferase</keyword>
<dbReference type="CDD" id="cd02440">
    <property type="entry name" value="AdoMet_MTases"/>
    <property type="match status" value="1"/>
</dbReference>
<keyword evidence="4" id="KW-0963">Cytoplasm</keyword>
<evidence type="ECO:0000256" key="4">
    <source>
        <dbReference type="ARBA" id="ARBA00022490"/>
    </source>
</evidence>
<keyword evidence="7" id="KW-0949">S-adenosyl-L-methionine</keyword>
<evidence type="ECO:0000256" key="11">
    <source>
        <dbReference type="ARBA" id="ARBA00064164"/>
    </source>
</evidence>
<feature type="domain" description="Methyltransferase type 11" evidence="16">
    <location>
        <begin position="55"/>
        <end position="136"/>
    </location>
</feature>
<dbReference type="Pfam" id="PF12589">
    <property type="entry name" value="WBS_methylT"/>
    <property type="match status" value="1"/>
</dbReference>
<evidence type="ECO:0000256" key="5">
    <source>
        <dbReference type="ARBA" id="ARBA00022603"/>
    </source>
</evidence>
<dbReference type="InterPro" id="IPR022238">
    <property type="entry name" value="Bud23_C"/>
</dbReference>
<evidence type="ECO:0000256" key="13">
    <source>
        <dbReference type="ARBA" id="ARBA00075516"/>
    </source>
</evidence>
<evidence type="ECO:0000256" key="1">
    <source>
        <dbReference type="ARBA" id="ARBA00004123"/>
    </source>
</evidence>
<evidence type="ECO:0000256" key="15">
    <source>
        <dbReference type="SAM" id="MobiDB-lite"/>
    </source>
</evidence>
<dbReference type="AlphaFoldDB" id="A0A481T0J7"/>
<comment type="subcellular location">
    <subcellularLocation>
        <location evidence="2">Cytoplasm</location>
    </subcellularLocation>
    <subcellularLocation>
        <location evidence="1">Nucleus</location>
    </subcellularLocation>
</comment>
<feature type="compositionally biased region" description="Basic and acidic residues" evidence="15">
    <location>
        <begin position="253"/>
        <end position="265"/>
    </location>
</feature>
<dbReference type="Pfam" id="PF08241">
    <property type="entry name" value="Methyltransf_11"/>
    <property type="match status" value="1"/>
</dbReference>
<evidence type="ECO:0000259" key="17">
    <source>
        <dbReference type="Pfam" id="PF12589"/>
    </source>
</evidence>
<dbReference type="InterPro" id="IPR029063">
    <property type="entry name" value="SAM-dependent_MTases_sf"/>
</dbReference>
<comment type="function">
    <text evidence="10">S-adenosyl-L-methionine-dependent methyltransferase that specifically methylates the N(7) position of a guanine in 18S rRNA. Requires the methyltransferase adapter protein TRM112 for full rRNA methyltransferase activity. Involved in the pre-rRNA processing steps leading to small-subunit rRNA production independently of its RNA-modifying catalytic activity. Important for biogenesis end export of the 40S ribosomal subunit independent on its methyltransferase activity. Locus-specific steroid receptor coactivator. Potentiates transactivation by glucocorticoid (NR3C1), mineralocorticoid (NR3C2), androgen (AR) and progesterone (PGR) receptors. Required for the maintenance of open chromatin at the TSC22D3/GILZ locus to facilitate NR3C1 loading on the response elements. Required for maintenance of dimethylation on histone H3 'Lys-79' (H3K79me2), although direct histone methyltransferase activity is not observed in vitro.</text>
</comment>
<dbReference type="GO" id="GO:0005737">
    <property type="term" value="C:cytoplasm"/>
    <property type="evidence" value="ECO:0007669"/>
    <property type="project" value="UniProtKB-SubCell"/>
</dbReference>
<dbReference type="PANTHER" id="PTHR12734:SF0">
    <property type="entry name" value="18S RRNA (GUANINE-N(7))-METHYLTRANSFERASE-RELATED"/>
    <property type="match status" value="1"/>
</dbReference>
<evidence type="ECO:0000256" key="14">
    <source>
        <dbReference type="ARBA" id="ARBA00081208"/>
    </source>
</evidence>
<evidence type="ECO:0000256" key="10">
    <source>
        <dbReference type="ARBA" id="ARBA00059355"/>
    </source>
</evidence>
<evidence type="ECO:0000313" key="18">
    <source>
        <dbReference type="EMBL" id="QBH74327.1"/>
    </source>
</evidence>
<evidence type="ECO:0000256" key="12">
    <source>
        <dbReference type="ARBA" id="ARBA00074415"/>
    </source>
</evidence>
<proteinExistence type="evidence at transcript level"/>
<protein>
    <recommendedName>
        <fullName evidence="12">18S rRNA (guanine-N(7))-methyltransferase</fullName>
    </recommendedName>
    <alternativeName>
        <fullName evidence="14">Bud site selection protein 23 homolog</fullName>
    </alternativeName>
    <alternativeName>
        <fullName evidence="13">rRNA methyltransferase and ribosome maturation factor</fullName>
    </alternativeName>
</protein>
<dbReference type="GO" id="GO:0070476">
    <property type="term" value="P:rRNA (guanine-N7)-methylation"/>
    <property type="evidence" value="ECO:0007669"/>
    <property type="project" value="InterPro"/>
</dbReference>
<evidence type="ECO:0000256" key="7">
    <source>
        <dbReference type="ARBA" id="ARBA00022691"/>
    </source>
</evidence>
<dbReference type="InterPro" id="IPR039769">
    <property type="entry name" value="Bud23-like"/>
</dbReference>
<comment type="catalytic activity">
    <reaction evidence="9">
        <text>a guanosine in 18S rRNA + S-adenosyl-L-methionine = an N(7)-methylguanosine in 18S rRNA + S-adenosyl-L-homocysteine</text>
        <dbReference type="Rhea" id="RHEA:54584"/>
        <dbReference type="Rhea" id="RHEA-COMP:13937"/>
        <dbReference type="Rhea" id="RHEA-COMP:13938"/>
        <dbReference type="ChEBI" id="CHEBI:57856"/>
        <dbReference type="ChEBI" id="CHEBI:59789"/>
        <dbReference type="ChEBI" id="CHEBI:74269"/>
        <dbReference type="ChEBI" id="CHEBI:74480"/>
    </reaction>
</comment>
<reference evidence="18" key="1">
    <citation type="journal article" date="2019" name="Sci. Rep.">
        <title>No signal of deleterious mutation accumulation in conserved gene sequences of extant asexual hexapods.</title>
        <authorList>
            <person name="Brandt A."/>
            <person name="Bast J."/>
            <person name="Scheu S."/>
            <person name="Meusemann K."/>
            <person name="Donath A."/>
            <person name="Schuette K."/>
            <person name="Machida R."/>
            <person name="Kraaijeveld K."/>
        </authorList>
    </citation>
    <scope>NUCLEOTIDE SEQUENCE</scope>
    <source>
        <strain evidence="18">OG7586</strain>
    </source>
</reference>
<dbReference type="InterPro" id="IPR013216">
    <property type="entry name" value="Methyltransf_11"/>
</dbReference>
<evidence type="ECO:0000256" key="6">
    <source>
        <dbReference type="ARBA" id="ARBA00022679"/>
    </source>
</evidence>
<evidence type="ECO:0000256" key="9">
    <source>
        <dbReference type="ARBA" id="ARBA00050374"/>
    </source>
</evidence>
<evidence type="ECO:0000259" key="16">
    <source>
        <dbReference type="Pfam" id="PF08241"/>
    </source>
</evidence>
<dbReference type="EMBL" id="MH800169">
    <property type="protein sequence ID" value="QBH74327.1"/>
    <property type="molecule type" value="mRNA"/>
</dbReference>
<dbReference type="Gene3D" id="3.40.50.150">
    <property type="entry name" value="Vaccinia Virus protein VP39"/>
    <property type="match status" value="1"/>
</dbReference>
<feature type="domain" description="18S rRNA (guanine(1575)-N(7))-methyltransferase Bud23 C-terminal" evidence="17">
    <location>
        <begin position="225"/>
        <end position="271"/>
    </location>
</feature>
<keyword evidence="8" id="KW-0539">Nucleus</keyword>
<dbReference type="PANTHER" id="PTHR12734">
    <property type="entry name" value="METHYLTRANSFERASE-RELATED"/>
    <property type="match status" value="1"/>
</dbReference>
<evidence type="ECO:0000256" key="2">
    <source>
        <dbReference type="ARBA" id="ARBA00004496"/>
    </source>
</evidence>
<dbReference type="GO" id="GO:0016435">
    <property type="term" value="F:rRNA (guanine) methyltransferase activity"/>
    <property type="evidence" value="ECO:0007669"/>
    <property type="project" value="InterPro"/>
</dbReference>
<feature type="region of interest" description="Disordered" evidence="15">
    <location>
        <begin position="249"/>
        <end position="274"/>
    </location>
</feature>
<comment type="similarity">
    <text evidence="3">Belongs to the class I-like SAM-binding methyltransferase superfamily. BUD23/WBSCR22 family.</text>
</comment>
<dbReference type="GO" id="GO:0005730">
    <property type="term" value="C:nucleolus"/>
    <property type="evidence" value="ECO:0007669"/>
    <property type="project" value="UniProtKB-ARBA"/>
</dbReference>
<evidence type="ECO:0000256" key="3">
    <source>
        <dbReference type="ARBA" id="ARBA00005547"/>
    </source>
</evidence>
<name>A0A481T0J7_9HYME</name>
<keyword evidence="6" id="KW-0808">Transferase</keyword>
<organism evidence="18">
    <name type="scientific">Aphelinus abdominalis</name>
    <dbReference type="NCBI Taxonomy" id="297830"/>
    <lineage>
        <taxon>Eukaryota</taxon>
        <taxon>Metazoa</taxon>
        <taxon>Ecdysozoa</taxon>
        <taxon>Arthropoda</taxon>
        <taxon>Hexapoda</taxon>
        <taxon>Insecta</taxon>
        <taxon>Pterygota</taxon>
        <taxon>Neoptera</taxon>
        <taxon>Endopterygota</taxon>
        <taxon>Hymenoptera</taxon>
        <taxon>Apocrita</taxon>
        <taxon>Proctotrupomorpha</taxon>
        <taxon>Chalcidoidea</taxon>
        <taxon>Aphelinidae</taxon>
        <taxon>Aphelininae</taxon>
        <taxon>Aphelinus</taxon>
    </lineage>
</organism>
<comment type="subunit">
    <text evidence="11">Heterodimer with TRMT112; this heterodimerization is necessary for the metabolic stability and activity of the catalytic subunit BUD23. Interacts with GRIP1.</text>
</comment>
<accession>A0A481T0J7</accession>
<dbReference type="FunFam" id="3.40.50.150:FF:000017">
    <property type="entry name" value="probable 18S rRNA (Guanine-N(7))-methyltransferase"/>
    <property type="match status" value="1"/>
</dbReference>